<evidence type="ECO:0000256" key="4">
    <source>
        <dbReference type="ARBA" id="ARBA00022960"/>
    </source>
</evidence>
<dbReference type="SUPFAM" id="SSF56601">
    <property type="entry name" value="beta-lactamase/transpeptidase-like"/>
    <property type="match status" value="1"/>
</dbReference>
<feature type="domain" description="Peptidase S11 D-alanyl-D-alanine carboxypeptidase A N-terminal" evidence="12">
    <location>
        <begin position="35"/>
        <end position="267"/>
    </location>
</feature>
<evidence type="ECO:0000256" key="6">
    <source>
        <dbReference type="ARBA" id="ARBA00023316"/>
    </source>
</evidence>
<keyword evidence="13" id="KW-0645">Protease</keyword>
<keyword evidence="2 11" id="KW-0732">Signal</keyword>
<evidence type="ECO:0000259" key="12">
    <source>
        <dbReference type="Pfam" id="PF00768"/>
    </source>
</evidence>
<dbReference type="GO" id="GO:0009002">
    <property type="term" value="F:serine-type D-Ala-D-Ala carboxypeptidase activity"/>
    <property type="evidence" value="ECO:0007669"/>
    <property type="project" value="InterPro"/>
</dbReference>
<evidence type="ECO:0000256" key="7">
    <source>
        <dbReference type="PIRSR" id="PIRSR618044-1"/>
    </source>
</evidence>
<keyword evidence="10" id="KW-1133">Transmembrane helix</keyword>
<keyword evidence="5" id="KW-0573">Peptidoglycan synthesis</keyword>
<accession>A0A0B3W0B8</accession>
<keyword evidence="14" id="KW-1185">Reference proteome</keyword>
<feature type="binding site" evidence="8">
    <location>
        <position position="239"/>
    </location>
    <ligand>
        <name>substrate</name>
    </ligand>
</feature>
<keyword evidence="6" id="KW-0961">Cell wall biogenesis/degradation</keyword>
<evidence type="ECO:0000256" key="10">
    <source>
        <dbReference type="SAM" id="Phobius"/>
    </source>
</evidence>
<keyword evidence="10" id="KW-0812">Transmembrane</keyword>
<evidence type="ECO:0000256" key="1">
    <source>
        <dbReference type="ARBA" id="ARBA00007164"/>
    </source>
</evidence>
<feature type="active site" description="Proton acceptor" evidence="7">
    <location>
        <position position="69"/>
    </location>
</feature>
<keyword evidence="13" id="KW-0121">Carboxypeptidase</keyword>
<keyword evidence="3" id="KW-0378">Hydrolase</keyword>
<gene>
    <name evidence="13" type="ORF">QX51_02405</name>
</gene>
<dbReference type="EMBL" id="JWHR01000031">
    <property type="protein sequence ID" value="KHS58483.1"/>
    <property type="molecule type" value="Genomic_DNA"/>
</dbReference>
<evidence type="ECO:0000256" key="11">
    <source>
        <dbReference type="SAM" id="SignalP"/>
    </source>
</evidence>
<evidence type="ECO:0000256" key="3">
    <source>
        <dbReference type="ARBA" id="ARBA00022801"/>
    </source>
</evidence>
<evidence type="ECO:0000313" key="14">
    <source>
        <dbReference type="Proteomes" id="UP000031189"/>
    </source>
</evidence>
<feature type="transmembrane region" description="Helical" evidence="10">
    <location>
        <begin position="390"/>
        <end position="413"/>
    </location>
</feature>
<evidence type="ECO:0000256" key="8">
    <source>
        <dbReference type="PIRSR" id="PIRSR618044-2"/>
    </source>
</evidence>
<dbReference type="InterPro" id="IPR001967">
    <property type="entry name" value="Peptidase_S11_N"/>
</dbReference>
<reference evidence="13 14" key="1">
    <citation type="submission" date="2014-12" db="EMBL/GenBank/DDBJ databases">
        <title>Draft genome sequence of Terrisporobacter sp. 08-306576, isolated from the blood culture of a bacteremia patient.</title>
        <authorList>
            <person name="Lund L.C."/>
            <person name="Sydenham T.V."/>
            <person name="Hogh S.V."/>
            <person name="Skov M.N."/>
            <person name="Kemp M."/>
            <person name="Justesen U.S."/>
        </authorList>
    </citation>
    <scope>NUCLEOTIDE SEQUENCE [LARGE SCALE GENOMIC DNA]</scope>
    <source>
        <strain evidence="13 14">08-306576</strain>
    </source>
</reference>
<feature type="signal peptide" evidence="11">
    <location>
        <begin position="1"/>
        <end position="29"/>
    </location>
</feature>
<proteinExistence type="inferred from homology"/>
<dbReference type="Gene3D" id="3.40.710.10">
    <property type="entry name" value="DD-peptidase/beta-lactamase superfamily"/>
    <property type="match status" value="1"/>
</dbReference>
<protein>
    <submittedName>
        <fullName evidence="13">D-Ala-D-Ala carboxypeptidase</fullName>
    </submittedName>
</protein>
<dbReference type="InterPro" id="IPR018044">
    <property type="entry name" value="Peptidase_S11"/>
</dbReference>
<dbReference type="GO" id="GO:0008360">
    <property type="term" value="P:regulation of cell shape"/>
    <property type="evidence" value="ECO:0007669"/>
    <property type="project" value="UniProtKB-KW"/>
</dbReference>
<evidence type="ECO:0000256" key="5">
    <source>
        <dbReference type="ARBA" id="ARBA00022984"/>
    </source>
</evidence>
<dbReference type="STRING" id="1577792.QX51_02405"/>
<dbReference type="Pfam" id="PF00768">
    <property type="entry name" value="Peptidase_S11"/>
    <property type="match status" value="1"/>
</dbReference>
<evidence type="ECO:0000256" key="9">
    <source>
        <dbReference type="RuleBase" id="RU004016"/>
    </source>
</evidence>
<name>A0A0B3W0B8_9FIRM</name>
<dbReference type="GO" id="GO:0071555">
    <property type="term" value="P:cell wall organization"/>
    <property type="evidence" value="ECO:0007669"/>
    <property type="project" value="UniProtKB-KW"/>
</dbReference>
<dbReference type="GO" id="GO:0006508">
    <property type="term" value="P:proteolysis"/>
    <property type="evidence" value="ECO:0007669"/>
    <property type="project" value="InterPro"/>
</dbReference>
<comment type="similarity">
    <text evidence="1 9">Belongs to the peptidase S11 family.</text>
</comment>
<dbReference type="PANTHER" id="PTHR21581:SF26">
    <property type="entry name" value="D-ALANYL-D-ALANINE ENDOPEPTIDASE"/>
    <property type="match status" value="1"/>
</dbReference>
<dbReference type="PRINTS" id="PR00725">
    <property type="entry name" value="DADACBPTASE1"/>
</dbReference>
<comment type="caution">
    <text evidence="13">The sequence shown here is derived from an EMBL/GenBank/DDBJ whole genome shotgun (WGS) entry which is preliminary data.</text>
</comment>
<dbReference type="RefSeq" id="WP_039678317.1">
    <property type="nucleotide sequence ID" value="NZ_JAWGXO010000010.1"/>
</dbReference>
<evidence type="ECO:0000313" key="13">
    <source>
        <dbReference type="EMBL" id="KHS58483.1"/>
    </source>
</evidence>
<organism evidence="13 14">
    <name type="scientific">Terrisporobacter othiniensis</name>
    <dbReference type="NCBI Taxonomy" id="1577792"/>
    <lineage>
        <taxon>Bacteria</taxon>
        <taxon>Bacillati</taxon>
        <taxon>Bacillota</taxon>
        <taxon>Clostridia</taxon>
        <taxon>Peptostreptococcales</taxon>
        <taxon>Peptostreptococcaceae</taxon>
        <taxon>Terrisporobacter</taxon>
    </lineage>
</organism>
<dbReference type="GO" id="GO:0009252">
    <property type="term" value="P:peptidoglycan biosynthetic process"/>
    <property type="evidence" value="ECO:0007669"/>
    <property type="project" value="UniProtKB-KW"/>
</dbReference>
<feature type="active site" evidence="7">
    <location>
        <position position="125"/>
    </location>
</feature>
<sequence length="438" mass="49107">MKNKYFSTFILTILLVICTSLNSVSNALTSTGDIPGIIAQSAIVMDMDTGEIIASKNAKTQRPVASTIKLLTSLIYAENISRGEMISFTEDALKTTQTALNNLKKINVGDKIPSDDLMKAVMIYSANDAAYLMADAVSGNYKDFVKLMNNKVKSLGLKDTYVVNPCGLESNAIDPENKEINISTAYDMAIIAKEAYENQWIREIISEQNQDIIINIGGEAVPITLRNKILGQYGNVGGKTGNEVQAGHCFVGFFQREGRNLVTVALSSEYGIDGTNVFNDTKIIADYGYSSKKQIFKKAGEEVAKIELGYRKYGIIGPKKSMTVPVIATEDVMYYKNDINNENARIEYNNENKNAWKLANKEIELNFTLPNYSSKISGKVDLSKFDLLKIYSGSFIIFILIALIVLFIIAYCIRLRNLRRKRMRRRNKNRHKHNKNRR</sequence>
<dbReference type="Proteomes" id="UP000031189">
    <property type="component" value="Unassembled WGS sequence"/>
</dbReference>
<feature type="active site" description="Acyl-ester intermediate" evidence="7">
    <location>
        <position position="66"/>
    </location>
</feature>
<dbReference type="OrthoDB" id="1701915at2"/>
<dbReference type="PANTHER" id="PTHR21581">
    <property type="entry name" value="D-ALANYL-D-ALANINE CARBOXYPEPTIDASE"/>
    <property type="match status" value="1"/>
</dbReference>
<keyword evidence="4" id="KW-0133">Cell shape</keyword>
<dbReference type="InterPro" id="IPR012338">
    <property type="entry name" value="Beta-lactam/transpept-like"/>
</dbReference>
<keyword evidence="10" id="KW-0472">Membrane</keyword>
<evidence type="ECO:0000256" key="2">
    <source>
        <dbReference type="ARBA" id="ARBA00022729"/>
    </source>
</evidence>
<feature type="chain" id="PRO_5002098612" evidence="11">
    <location>
        <begin position="30"/>
        <end position="438"/>
    </location>
</feature>
<dbReference type="AlphaFoldDB" id="A0A0B3W0B8"/>